<proteinExistence type="predicted"/>
<reference evidence="2" key="1">
    <citation type="submission" date="2022-11" db="UniProtKB">
        <authorList>
            <consortium name="WormBaseParasite"/>
        </authorList>
    </citation>
    <scope>IDENTIFICATION</scope>
</reference>
<dbReference type="Proteomes" id="UP000887565">
    <property type="component" value="Unplaced"/>
</dbReference>
<evidence type="ECO:0000313" key="2">
    <source>
        <dbReference type="WBParaSite" id="nRc.2.0.1.t41325-RA"/>
    </source>
</evidence>
<accession>A0A915KT78</accession>
<dbReference type="WBParaSite" id="nRc.2.0.1.t41325-RA">
    <property type="protein sequence ID" value="nRc.2.0.1.t41325-RA"/>
    <property type="gene ID" value="nRc.2.0.1.g41325"/>
</dbReference>
<organism evidence="1 2">
    <name type="scientific">Romanomermis culicivorax</name>
    <name type="common">Nematode worm</name>
    <dbReference type="NCBI Taxonomy" id="13658"/>
    <lineage>
        <taxon>Eukaryota</taxon>
        <taxon>Metazoa</taxon>
        <taxon>Ecdysozoa</taxon>
        <taxon>Nematoda</taxon>
        <taxon>Enoplea</taxon>
        <taxon>Dorylaimia</taxon>
        <taxon>Mermithida</taxon>
        <taxon>Mermithoidea</taxon>
        <taxon>Mermithidae</taxon>
        <taxon>Romanomermis</taxon>
    </lineage>
</organism>
<keyword evidence="1" id="KW-1185">Reference proteome</keyword>
<sequence length="64" mass="7173">MQAFASVGSVFLDFTSLIKDLASSRSEKFRLHNGQQGFLVNFSAIVNERRSFTAGRHITASYIF</sequence>
<protein>
    <submittedName>
        <fullName evidence="2">Uncharacterized protein</fullName>
    </submittedName>
</protein>
<dbReference type="AlphaFoldDB" id="A0A915KT78"/>
<name>A0A915KT78_ROMCU</name>
<evidence type="ECO:0000313" key="1">
    <source>
        <dbReference type="Proteomes" id="UP000887565"/>
    </source>
</evidence>